<evidence type="ECO:0000259" key="1">
    <source>
        <dbReference type="PROSITE" id="PS50911"/>
    </source>
</evidence>
<dbReference type="Gene3D" id="3.90.1720.10">
    <property type="entry name" value="endopeptidase domain like (from Nostoc punctiforme)"/>
    <property type="match status" value="1"/>
</dbReference>
<dbReference type="Pfam" id="PF05257">
    <property type="entry name" value="CHAP"/>
    <property type="match status" value="1"/>
</dbReference>
<sequence>MPVLLLFTAACSQPPVSRGAGAPQELSPVRRAAALKEAHEIRASGRRLWCVPFARVASGVDIHGNARTWWSQAAHRYDRSHEPKVGAVMTFRPTRRIPLGHVAVVSKVVSSRKILVDQANWHRNKVSLGMAVIDVSADNDWSKVRVESRPDKFGSIYPVAGFIWASAGVH</sequence>
<gene>
    <name evidence="2" type="ORF">GCM10008024_24110</name>
    <name evidence="3" type="ORF">SAMN05444006_11115</name>
</gene>
<dbReference type="RefSeq" id="WP_051646251.1">
    <property type="nucleotide sequence ID" value="NZ_BNAB01000010.1"/>
</dbReference>
<dbReference type="PROSITE" id="PS50911">
    <property type="entry name" value="CHAP"/>
    <property type="match status" value="1"/>
</dbReference>
<reference evidence="2" key="1">
    <citation type="journal article" date="2014" name="Int. J. Syst. Evol. Microbiol.">
        <title>Complete genome sequence of Corynebacterium casei LMG S-19264T (=DSM 44701T), isolated from a smear-ripened cheese.</title>
        <authorList>
            <consortium name="US DOE Joint Genome Institute (JGI-PGF)"/>
            <person name="Walter F."/>
            <person name="Albersmeier A."/>
            <person name="Kalinowski J."/>
            <person name="Ruckert C."/>
        </authorList>
    </citation>
    <scope>NUCLEOTIDE SEQUENCE</scope>
    <source>
        <strain evidence="2">CGMCC 1.10859</strain>
    </source>
</reference>
<dbReference type="EMBL" id="BNAB01000010">
    <property type="protein sequence ID" value="GHE02868.1"/>
    <property type="molecule type" value="Genomic_DNA"/>
</dbReference>
<name>A0AAN4ZZT9_9RHOB</name>
<dbReference type="InterPro" id="IPR007921">
    <property type="entry name" value="CHAP_dom"/>
</dbReference>
<dbReference type="Proteomes" id="UP000199541">
    <property type="component" value="Unassembled WGS sequence"/>
</dbReference>
<dbReference type="SUPFAM" id="SSF54001">
    <property type="entry name" value="Cysteine proteinases"/>
    <property type="match status" value="1"/>
</dbReference>
<reference evidence="2" key="3">
    <citation type="submission" date="2023-06" db="EMBL/GenBank/DDBJ databases">
        <authorList>
            <person name="Sun Q."/>
            <person name="Zhou Y."/>
        </authorList>
    </citation>
    <scope>NUCLEOTIDE SEQUENCE</scope>
    <source>
        <strain evidence="2">CGMCC 1.10859</strain>
    </source>
</reference>
<evidence type="ECO:0000313" key="2">
    <source>
        <dbReference type="EMBL" id="GHE02868.1"/>
    </source>
</evidence>
<evidence type="ECO:0000313" key="5">
    <source>
        <dbReference type="Proteomes" id="UP000634647"/>
    </source>
</evidence>
<protein>
    <submittedName>
        <fullName evidence="3">CHAP domain-containing protein</fullName>
    </submittedName>
</protein>
<dbReference type="InterPro" id="IPR038765">
    <property type="entry name" value="Papain-like_cys_pep_sf"/>
</dbReference>
<dbReference type="AlphaFoldDB" id="A0AAN4ZZT9"/>
<proteinExistence type="predicted"/>
<evidence type="ECO:0000313" key="3">
    <source>
        <dbReference type="EMBL" id="SDX16590.1"/>
    </source>
</evidence>
<evidence type="ECO:0000313" key="4">
    <source>
        <dbReference type="Proteomes" id="UP000199541"/>
    </source>
</evidence>
<dbReference type="Proteomes" id="UP000634647">
    <property type="component" value="Unassembled WGS sequence"/>
</dbReference>
<organism evidence="2 5">
    <name type="scientific">Allgaiera indica</name>
    <dbReference type="NCBI Taxonomy" id="765699"/>
    <lineage>
        <taxon>Bacteria</taxon>
        <taxon>Pseudomonadati</taxon>
        <taxon>Pseudomonadota</taxon>
        <taxon>Alphaproteobacteria</taxon>
        <taxon>Rhodobacterales</taxon>
        <taxon>Paracoccaceae</taxon>
        <taxon>Allgaiera</taxon>
    </lineage>
</organism>
<keyword evidence="4" id="KW-1185">Reference proteome</keyword>
<accession>A0AAN4ZZT9</accession>
<reference evidence="3 4" key="2">
    <citation type="submission" date="2016-10" db="EMBL/GenBank/DDBJ databases">
        <authorList>
            <person name="Varghese N."/>
            <person name="Submissions S."/>
        </authorList>
    </citation>
    <scope>NUCLEOTIDE SEQUENCE [LARGE SCALE GENOMIC DNA]</scope>
    <source>
        <strain evidence="3 4">DSM 24802</strain>
    </source>
</reference>
<dbReference type="EMBL" id="FNOB01000011">
    <property type="protein sequence ID" value="SDX16590.1"/>
    <property type="molecule type" value="Genomic_DNA"/>
</dbReference>
<comment type="caution">
    <text evidence="2">The sequence shown here is derived from an EMBL/GenBank/DDBJ whole genome shotgun (WGS) entry which is preliminary data.</text>
</comment>
<feature type="domain" description="Peptidase C51" evidence="1">
    <location>
        <begin position="25"/>
        <end position="145"/>
    </location>
</feature>